<evidence type="ECO:0000256" key="1">
    <source>
        <dbReference type="SAM" id="SignalP"/>
    </source>
</evidence>
<keyword evidence="1" id="KW-0732">Signal</keyword>
<keyword evidence="3" id="KW-1185">Reference proteome</keyword>
<dbReference type="Proteomes" id="UP000438476">
    <property type="component" value="Unassembled WGS sequence"/>
</dbReference>
<sequence>MKWIVFAASLLVATTPAVAADLPQRSFHAGAVREDITPPPAQLPDNFDGVLDPLYVRALVLDDGQERAALITVDAIALRTETWDHIAAGIERELHIPRERLILAASHSHSVPFFDGEDFENQVIAAVKDAAGRLEPAEMRFGTGVSYINVNRNMIDPETQRWREGPNYDGPSDKSVAVLQFTRPDGSPIAVYYNYAVHGVLTGMLDKVSGDIPGASSRYIEQSLGDGAVALWSMGAAGDQNPIYFQQTYDLRQIRIDDFAARGEDISNTMPPGGKGLDKSDPEVKKLLDQQASMARTMGQMLGEEVLHVMRDNSQRPVRAPHLAGLQKSVTCPGRKRTDSGRAGYPGSYVDSDPVDLRLGVLAIGDTVIGAVDAELFTRIGQHFKQESPYKNTLVVTLANGAAPSGYIPSEEAFGYNTFEVLSSRLKPGCAENAIVEGLIDLTEEVGN</sequence>
<name>A0A6I4T8H4_9SPHN</name>
<reference evidence="2 3" key="1">
    <citation type="submission" date="2019-12" db="EMBL/GenBank/DDBJ databases">
        <title>Genomic-based taxomic classification of the family Erythrobacteraceae.</title>
        <authorList>
            <person name="Xu L."/>
        </authorList>
    </citation>
    <scope>NUCLEOTIDE SEQUENCE [LARGE SCALE GENOMIC DNA]</scope>
    <source>
        <strain evidence="2 3">LMG 29518</strain>
    </source>
</reference>
<comment type="caution">
    <text evidence="2">The sequence shown here is derived from an EMBL/GenBank/DDBJ whole genome shotgun (WGS) entry which is preliminary data.</text>
</comment>
<dbReference type="EMBL" id="WTYT01000005">
    <property type="protein sequence ID" value="MXO66421.1"/>
    <property type="molecule type" value="Genomic_DNA"/>
</dbReference>
<dbReference type="AlphaFoldDB" id="A0A6I4T8H4"/>
<organism evidence="2 3">
    <name type="scientific">Altericroceibacterium endophyticum</name>
    <dbReference type="NCBI Taxonomy" id="1808508"/>
    <lineage>
        <taxon>Bacteria</taxon>
        <taxon>Pseudomonadati</taxon>
        <taxon>Pseudomonadota</taxon>
        <taxon>Alphaproteobacteria</taxon>
        <taxon>Sphingomonadales</taxon>
        <taxon>Erythrobacteraceae</taxon>
        <taxon>Altericroceibacterium</taxon>
    </lineage>
</organism>
<gene>
    <name evidence="2" type="ORF">GRI91_11685</name>
</gene>
<feature type="signal peptide" evidence="1">
    <location>
        <begin position="1"/>
        <end position="19"/>
    </location>
</feature>
<evidence type="ECO:0008006" key="4">
    <source>
        <dbReference type="Google" id="ProtNLM"/>
    </source>
</evidence>
<protein>
    <recommendedName>
        <fullName evidence="4">Neutral/alkaline non-lysosomal ceramidase N-terminal domain-containing protein</fullName>
    </recommendedName>
</protein>
<evidence type="ECO:0000313" key="2">
    <source>
        <dbReference type="EMBL" id="MXO66421.1"/>
    </source>
</evidence>
<proteinExistence type="predicted"/>
<accession>A0A6I4T8H4</accession>
<feature type="chain" id="PRO_5026075326" description="Neutral/alkaline non-lysosomal ceramidase N-terminal domain-containing protein" evidence="1">
    <location>
        <begin position="20"/>
        <end position="448"/>
    </location>
</feature>
<dbReference type="OrthoDB" id="622550at2"/>
<evidence type="ECO:0000313" key="3">
    <source>
        <dbReference type="Proteomes" id="UP000438476"/>
    </source>
</evidence>
<dbReference type="RefSeq" id="WP_160736869.1">
    <property type="nucleotide sequence ID" value="NZ_WTYT01000005.1"/>
</dbReference>